<protein>
    <recommendedName>
        <fullName evidence="1">DUF427 domain-containing protein</fullName>
    </recommendedName>
</protein>
<sequence length="96" mass="10763">MPTAIWNGVVIADAKKDQIKLIEGNIYFPPGSVNKDYLQASEKKTICAWKGVANYYDLVVDGKLNQDAAWTYHAPKDAAKEIADYVAFWKGVEVQR</sequence>
<proteinExistence type="predicted"/>
<keyword evidence="3" id="KW-1185">Reference proteome</keyword>
<reference evidence="2" key="2">
    <citation type="submission" date="2020-09" db="EMBL/GenBank/DDBJ databases">
        <authorList>
            <person name="Sun Q."/>
            <person name="Zhou Y."/>
        </authorList>
    </citation>
    <scope>NUCLEOTIDE SEQUENCE</scope>
    <source>
        <strain evidence="2">CGMCC 1.10998</strain>
    </source>
</reference>
<dbReference type="InterPro" id="IPR038694">
    <property type="entry name" value="DUF427_sf"/>
</dbReference>
<name>A0A916UF70_9BURK</name>
<dbReference type="PANTHER" id="PTHR34310:SF5">
    <property type="entry name" value="DUF427 DOMAIN PROTEIN (AFU_ORTHOLOGUE AFUA_3G02220)"/>
    <property type="match status" value="1"/>
</dbReference>
<dbReference type="EMBL" id="BMED01000001">
    <property type="protein sequence ID" value="GGC70753.1"/>
    <property type="molecule type" value="Genomic_DNA"/>
</dbReference>
<accession>A0A916UF70</accession>
<dbReference type="Gene3D" id="2.170.150.40">
    <property type="entry name" value="Domain of unknown function (DUF427)"/>
    <property type="match status" value="1"/>
</dbReference>
<feature type="domain" description="DUF427" evidence="1">
    <location>
        <begin position="4"/>
        <end position="90"/>
    </location>
</feature>
<evidence type="ECO:0000313" key="3">
    <source>
        <dbReference type="Proteomes" id="UP000637423"/>
    </source>
</evidence>
<gene>
    <name evidence="2" type="ORF">GCM10011396_17360</name>
</gene>
<dbReference type="InterPro" id="IPR007361">
    <property type="entry name" value="DUF427"/>
</dbReference>
<dbReference type="RefSeq" id="WP_188565501.1">
    <property type="nucleotide sequence ID" value="NZ_BMED01000001.1"/>
</dbReference>
<evidence type="ECO:0000313" key="2">
    <source>
        <dbReference type="EMBL" id="GGC70753.1"/>
    </source>
</evidence>
<reference evidence="2" key="1">
    <citation type="journal article" date="2014" name="Int. J. Syst. Evol. Microbiol.">
        <title>Complete genome sequence of Corynebacterium casei LMG S-19264T (=DSM 44701T), isolated from a smear-ripened cheese.</title>
        <authorList>
            <consortium name="US DOE Joint Genome Institute (JGI-PGF)"/>
            <person name="Walter F."/>
            <person name="Albersmeier A."/>
            <person name="Kalinowski J."/>
            <person name="Ruckert C."/>
        </authorList>
    </citation>
    <scope>NUCLEOTIDE SEQUENCE</scope>
    <source>
        <strain evidence="2">CGMCC 1.10998</strain>
    </source>
</reference>
<organism evidence="2 3">
    <name type="scientific">Undibacterium terreum</name>
    <dbReference type="NCBI Taxonomy" id="1224302"/>
    <lineage>
        <taxon>Bacteria</taxon>
        <taxon>Pseudomonadati</taxon>
        <taxon>Pseudomonadota</taxon>
        <taxon>Betaproteobacteria</taxon>
        <taxon>Burkholderiales</taxon>
        <taxon>Oxalobacteraceae</taxon>
        <taxon>Undibacterium</taxon>
    </lineage>
</organism>
<dbReference type="Proteomes" id="UP000637423">
    <property type="component" value="Unassembled WGS sequence"/>
</dbReference>
<evidence type="ECO:0000259" key="1">
    <source>
        <dbReference type="Pfam" id="PF04248"/>
    </source>
</evidence>
<dbReference type="Pfam" id="PF04248">
    <property type="entry name" value="NTP_transf_9"/>
    <property type="match status" value="1"/>
</dbReference>
<comment type="caution">
    <text evidence="2">The sequence shown here is derived from an EMBL/GenBank/DDBJ whole genome shotgun (WGS) entry which is preliminary data.</text>
</comment>
<dbReference type="AlphaFoldDB" id="A0A916UF70"/>
<dbReference type="PANTHER" id="PTHR34310">
    <property type="entry name" value="DUF427 DOMAIN PROTEIN (AFU_ORTHOLOGUE AFUA_3G02220)"/>
    <property type="match status" value="1"/>
</dbReference>